<comment type="similarity">
    <text evidence="1">Belongs to the SIKE family.</text>
</comment>
<dbReference type="RefSeq" id="XP_014666835.1">
    <property type="nucleotide sequence ID" value="XM_014811349.1"/>
</dbReference>
<feature type="compositionally biased region" description="Low complexity" evidence="4">
    <location>
        <begin position="205"/>
        <end position="217"/>
    </location>
</feature>
<dbReference type="RefSeq" id="XP_014666836.1">
    <property type="nucleotide sequence ID" value="XM_014811350.1"/>
</dbReference>
<dbReference type="RefSeq" id="XP_014666837.1">
    <property type="nucleotide sequence ID" value="XM_014811351.1"/>
</dbReference>
<keyword evidence="2 3" id="KW-0175">Coiled coil</keyword>
<feature type="coiled-coil region" evidence="3">
    <location>
        <begin position="5"/>
        <end position="39"/>
    </location>
</feature>
<feature type="region of interest" description="Disordered" evidence="4">
    <location>
        <begin position="199"/>
        <end position="218"/>
    </location>
</feature>
<keyword evidence="5" id="KW-1185">Reference proteome</keyword>
<evidence type="ECO:0000256" key="3">
    <source>
        <dbReference type="SAM" id="Coils"/>
    </source>
</evidence>
<sequence length="251" mass="27445">MTCSIQQVLADAKRLVTQLREHEGNADTLINQARKLNGRVDSMRIYQEDAEEAAEVARKPPPPPPRSTLVFGLQQENRHIRDLQHENRELQLALDDHQAALELIMSKYRRQISQLMVPRATAAEATPADDAAAEVREEIERKNERICEMVAVMNAAIRADDAATPGEIEAVARLRTENRGLREMLRACSTLSVLASASADDDPQAADADVSACSDDSNANTVMSRSVIEVDTSATVAGGDSTEDDAPREST</sequence>
<evidence type="ECO:0000256" key="4">
    <source>
        <dbReference type="SAM" id="MobiDB-lite"/>
    </source>
</evidence>
<feature type="region of interest" description="Disordered" evidence="4">
    <location>
        <begin position="223"/>
        <end position="251"/>
    </location>
</feature>
<dbReference type="RefSeq" id="XP_014666834.1">
    <property type="nucleotide sequence ID" value="XM_014811348.1"/>
</dbReference>
<evidence type="ECO:0000313" key="5">
    <source>
        <dbReference type="Proteomes" id="UP000695022"/>
    </source>
</evidence>
<evidence type="ECO:0000313" key="10">
    <source>
        <dbReference type="RefSeq" id="XP_014666837.1"/>
    </source>
</evidence>
<evidence type="ECO:0000313" key="8">
    <source>
        <dbReference type="RefSeq" id="XP_014666835.1"/>
    </source>
</evidence>
<evidence type="ECO:0000313" key="7">
    <source>
        <dbReference type="RefSeq" id="XP_014666834.1"/>
    </source>
</evidence>
<evidence type="ECO:0000313" key="6">
    <source>
        <dbReference type="RefSeq" id="XP_014666833.1"/>
    </source>
</evidence>
<dbReference type="Proteomes" id="UP000695022">
    <property type="component" value="Unplaced"/>
</dbReference>
<dbReference type="GeneID" id="106808583"/>
<dbReference type="RefSeq" id="XP_014666833.1">
    <property type="nucleotide sequence ID" value="XM_014811347.1"/>
</dbReference>
<feature type="coiled-coil region" evidence="3">
    <location>
        <begin position="73"/>
        <end position="100"/>
    </location>
</feature>
<gene>
    <name evidence="6 7 8 9 10" type="primary">LOC106808583</name>
</gene>
<dbReference type="Pfam" id="PF05769">
    <property type="entry name" value="SIKE"/>
    <property type="match status" value="1"/>
</dbReference>
<evidence type="ECO:0000256" key="2">
    <source>
        <dbReference type="ARBA" id="ARBA00023054"/>
    </source>
</evidence>
<dbReference type="InterPro" id="IPR008555">
    <property type="entry name" value="SIKE"/>
</dbReference>
<reference evidence="6 7" key="1">
    <citation type="submission" date="2025-05" db="UniProtKB">
        <authorList>
            <consortium name="RefSeq"/>
        </authorList>
    </citation>
    <scope>IDENTIFICATION</scope>
</reference>
<protein>
    <submittedName>
        <fullName evidence="6 7">FGFR1 oncogene partner 2 homolog</fullName>
    </submittedName>
</protein>
<proteinExistence type="inferred from homology"/>
<name>A0ABM1E3R4_PRICU</name>
<dbReference type="PANTHER" id="PTHR12186">
    <property type="entry name" value="SIKE FAMILY MEMBER"/>
    <property type="match status" value="1"/>
</dbReference>
<accession>A0ABM1E3R4</accession>
<evidence type="ECO:0000256" key="1">
    <source>
        <dbReference type="ARBA" id="ARBA00005537"/>
    </source>
</evidence>
<dbReference type="PANTHER" id="PTHR12186:SF2">
    <property type="entry name" value="FGFR1 ONCOGENE PARTNER 2 HOMOLOG"/>
    <property type="match status" value="1"/>
</dbReference>
<evidence type="ECO:0000313" key="9">
    <source>
        <dbReference type="RefSeq" id="XP_014666836.1"/>
    </source>
</evidence>
<organism evidence="5 8">
    <name type="scientific">Priapulus caudatus</name>
    <name type="common">Priapulid worm</name>
    <dbReference type="NCBI Taxonomy" id="37621"/>
    <lineage>
        <taxon>Eukaryota</taxon>
        <taxon>Metazoa</taxon>
        <taxon>Ecdysozoa</taxon>
        <taxon>Scalidophora</taxon>
        <taxon>Priapulida</taxon>
        <taxon>Priapulimorpha</taxon>
        <taxon>Priapulimorphida</taxon>
        <taxon>Priapulidae</taxon>
        <taxon>Priapulus</taxon>
    </lineage>
</organism>